<protein>
    <submittedName>
        <fullName evidence="2">Uncharacterized protein</fullName>
    </submittedName>
</protein>
<reference evidence="2 3" key="1">
    <citation type="submission" date="2019-05" db="EMBL/GenBank/DDBJ databases">
        <title>Emergence of the Ug99 lineage of the wheat stem rust pathogen through somatic hybridization.</title>
        <authorList>
            <person name="Li F."/>
            <person name="Upadhyaya N.M."/>
            <person name="Sperschneider J."/>
            <person name="Matny O."/>
            <person name="Nguyen-Phuc H."/>
            <person name="Mago R."/>
            <person name="Raley C."/>
            <person name="Miller M.E."/>
            <person name="Silverstein K.A.T."/>
            <person name="Henningsen E."/>
            <person name="Hirsch C.D."/>
            <person name="Visser B."/>
            <person name="Pretorius Z.A."/>
            <person name="Steffenson B.J."/>
            <person name="Schwessinger B."/>
            <person name="Dodds P.N."/>
            <person name="Figueroa M."/>
        </authorList>
    </citation>
    <scope>NUCLEOTIDE SEQUENCE [LARGE SCALE GENOMIC DNA]</scope>
    <source>
        <strain evidence="2">21-0</strain>
    </source>
</reference>
<name>A0A5B0N7Y7_PUCGR</name>
<organism evidence="2 3">
    <name type="scientific">Puccinia graminis f. sp. tritici</name>
    <dbReference type="NCBI Taxonomy" id="56615"/>
    <lineage>
        <taxon>Eukaryota</taxon>
        <taxon>Fungi</taxon>
        <taxon>Dikarya</taxon>
        <taxon>Basidiomycota</taxon>
        <taxon>Pucciniomycotina</taxon>
        <taxon>Pucciniomycetes</taxon>
        <taxon>Pucciniales</taxon>
        <taxon>Pucciniaceae</taxon>
        <taxon>Puccinia</taxon>
    </lineage>
</organism>
<feature type="signal peptide" evidence="1">
    <location>
        <begin position="1"/>
        <end position="24"/>
    </location>
</feature>
<evidence type="ECO:0000313" key="2">
    <source>
        <dbReference type="EMBL" id="KAA1083909.1"/>
    </source>
</evidence>
<feature type="chain" id="PRO_5022770919" evidence="1">
    <location>
        <begin position="25"/>
        <end position="133"/>
    </location>
</feature>
<sequence>MNYCLGYKYIGMLIILCLLQEGNFMGSLVTEKTVYGSDIGSQFRKQEGIFPEMKNHIQCQRISTGEDFIAMRQDLLRIKKEYNQKLVYYKELAETDLLRSIKILEAFHLVLNGNLTQEAPSKEKNYLRMWLKQ</sequence>
<dbReference type="AlphaFoldDB" id="A0A5B0N7Y7"/>
<proteinExistence type="predicted"/>
<comment type="caution">
    <text evidence="2">The sequence shown here is derived from an EMBL/GenBank/DDBJ whole genome shotgun (WGS) entry which is preliminary data.</text>
</comment>
<evidence type="ECO:0000313" key="3">
    <source>
        <dbReference type="Proteomes" id="UP000324748"/>
    </source>
</evidence>
<gene>
    <name evidence="2" type="ORF">PGT21_011122</name>
</gene>
<keyword evidence="3" id="KW-1185">Reference proteome</keyword>
<dbReference type="EMBL" id="VSWC01000118">
    <property type="protein sequence ID" value="KAA1083909.1"/>
    <property type="molecule type" value="Genomic_DNA"/>
</dbReference>
<evidence type="ECO:0000256" key="1">
    <source>
        <dbReference type="SAM" id="SignalP"/>
    </source>
</evidence>
<keyword evidence="1" id="KW-0732">Signal</keyword>
<dbReference type="Proteomes" id="UP000324748">
    <property type="component" value="Unassembled WGS sequence"/>
</dbReference>
<accession>A0A5B0N7Y7</accession>